<evidence type="ECO:0000313" key="3">
    <source>
        <dbReference type="Proteomes" id="UP001430848"/>
    </source>
</evidence>
<reference evidence="2 3" key="1">
    <citation type="submission" date="2024-02" db="EMBL/GenBank/DDBJ databases">
        <title>De novo assembly and annotation of 12 fungi associated with fruit tree decline syndrome in Ontario, Canada.</title>
        <authorList>
            <person name="Sulman M."/>
            <person name="Ellouze W."/>
            <person name="Ilyukhin E."/>
        </authorList>
    </citation>
    <scope>NUCLEOTIDE SEQUENCE [LARGE SCALE GENOMIC DNA]</scope>
    <source>
        <strain evidence="2 3">M169</strain>
    </source>
</reference>
<organism evidence="2 3">
    <name type="scientific">Diaporthe eres</name>
    <name type="common">Phomopsis oblonga</name>
    <dbReference type="NCBI Taxonomy" id="83184"/>
    <lineage>
        <taxon>Eukaryota</taxon>
        <taxon>Fungi</taxon>
        <taxon>Dikarya</taxon>
        <taxon>Ascomycota</taxon>
        <taxon>Pezizomycotina</taxon>
        <taxon>Sordariomycetes</taxon>
        <taxon>Sordariomycetidae</taxon>
        <taxon>Diaporthales</taxon>
        <taxon>Diaporthaceae</taxon>
        <taxon>Diaporthe</taxon>
        <taxon>Diaporthe eres species complex</taxon>
    </lineage>
</organism>
<gene>
    <name evidence="2" type="ORF">SLS63_003785</name>
</gene>
<evidence type="ECO:0000313" key="2">
    <source>
        <dbReference type="EMBL" id="KAK7735824.1"/>
    </source>
</evidence>
<name>A0ABR1PFX5_DIAER</name>
<feature type="chain" id="PRO_5047048796" description="Secreted protein" evidence="1">
    <location>
        <begin position="25"/>
        <end position="243"/>
    </location>
</feature>
<keyword evidence="3" id="KW-1185">Reference proteome</keyword>
<sequence length="243" mass="26959">MVINFGLKMIIMIFMGLLMGASRADIVPHNTPVFYDNDTLLAPNVHGEMTLYTIVDPTWELNIPGAPDGEKIKVTGTADKVVQYINMHFPDYVWPHVHDLNTTSPEKAVQDNPEPNCKVFGLAPYPMANLCKEVLDQISTHYYNLGSGPGTCAQVQCRTDLQGRNAAIWWCNDIFTSPDTKDSRLTKQGLTGASALASDIAELAGNIIDNCIEFDTPMSWTRGQLFHETEPWNVIVNGAEKCR</sequence>
<evidence type="ECO:0008006" key="4">
    <source>
        <dbReference type="Google" id="ProtNLM"/>
    </source>
</evidence>
<evidence type="ECO:0000256" key="1">
    <source>
        <dbReference type="SAM" id="SignalP"/>
    </source>
</evidence>
<feature type="signal peptide" evidence="1">
    <location>
        <begin position="1"/>
        <end position="24"/>
    </location>
</feature>
<comment type="caution">
    <text evidence="2">The sequence shown here is derived from an EMBL/GenBank/DDBJ whole genome shotgun (WGS) entry which is preliminary data.</text>
</comment>
<keyword evidence="1" id="KW-0732">Signal</keyword>
<protein>
    <recommendedName>
        <fullName evidence="4">Secreted protein</fullName>
    </recommendedName>
</protein>
<dbReference type="Proteomes" id="UP001430848">
    <property type="component" value="Unassembled WGS sequence"/>
</dbReference>
<accession>A0ABR1PFX5</accession>
<proteinExistence type="predicted"/>
<dbReference type="EMBL" id="JAKNSF020000012">
    <property type="protein sequence ID" value="KAK7735824.1"/>
    <property type="molecule type" value="Genomic_DNA"/>
</dbReference>